<dbReference type="PANTHER" id="PTHR39639">
    <property type="entry name" value="CHROMOSOME 16, WHOLE GENOME SHOTGUN SEQUENCE"/>
    <property type="match status" value="1"/>
</dbReference>
<proteinExistence type="predicted"/>
<reference evidence="4" key="1">
    <citation type="submission" date="2017-02" db="EMBL/GenBank/DDBJ databases">
        <authorList>
            <person name="Varghese N."/>
            <person name="Submissions S."/>
        </authorList>
    </citation>
    <scope>NUCLEOTIDE SEQUENCE [LARGE SCALE GENOMIC DNA]</scope>
    <source>
        <strain evidence="4">ATCC 27094</strain>
    </source>
</reference>
<dbReference type="EMBL" id="FUWJ01000007">
    <property type="protein sequence ID" value="SKA24668.1"/>
    <property type="molecule type" value="Genomic_DNA"/>
</dbReference>
<dbReference type="CDD" id="cd00085">
    <property type="entry name" value="HNHc"/>
    <property type="match status" value="1"/>
</dbReference>
<keyword evidence="3" id="KW-0378">Hydrolase</keyword>
<organism evidence="3 4">
    <name type="scientific">Enhydrobacter aerosaccus</name>
    <dbReference type="NCBI Taxonomy" id="225324"/>
    <lineage>
        <taxon>Bacteria</taxon>
        <taxon>Pseudomonadati</taxon>
        <taxon>Pseudomonadota</taxon>
        <taxon>Alphaproteobacteria</taxon>
        <taxon>Hyphomicrobiales</taxon>
        <taxon>Enhydrobacter</taxon>
    </lineage>
</organism>
<dbReference type="Gene3D" id="1.10.30.50">
    <property type="match status" value="1"/>
</dbReference>
<dbReference type="Proteomes" id="UP000190092">
    <property type="component" value="Unassembled WGS sequence"/>
</dbReference>
<feature type="domain" description="HNH endonuclease 5" evidence="2">
    <location>
        <begin position="430"/>
        <end position="468"/>
    </location>
</feature>
<dbReference type="InterPro" id="IPR029471">
    <property type="entry name" value="HNH_5"/>
</dbReference>
<dbReference type="RefSeq" id="WP_170921068.1">
    <property type="nucleotide sequence ID" value="NZ_FUWJ01000007.1"/>
</dbReference>
<evidence type="ECO:0000313" key="4">
    <source>
        <dbReference type="Proteomes" id="UP000190092"/>
    </source>
</evidence>
<protein>
    <submittedName>
        <fullName evidence="3">HNH endonuclease</fullName>
    </submittedName>
</protein>
<keyword evidence="3" id="KW-0255">Endonuclease</keyword>
<accession>A0A1T4S9U6</accession>
<keyword evidence="3" id="KW-0540">Nuclease</keyword>
<evidence type="ECO:0000259" key="2">
    <source>
        <dbReference type="Pfam" id="PF14279"/>
    </source>
</evidence>
<dbReference type="Pfam" id="PF03235">
    <property type="entry name" value="GmrSD_N"/>
    <property type="match status" value="1"/>
</dbReference>
<dbReference type="InterPro" id="IPR004919">
    <property type="entry name" value="GmrSD_N"/>
</dbReference>
<evidence type="ECO:0000313" key="3">
    <source>
        <dbReference type="EMBL" id="SKA24668.1"/>
    </source>
</evidence>
<dbReference type="PANTHER" id="PTHR39639:SF1">
    <property type="entry name" value="DUF262 DOMAIN-CONTAINING PROTEIN"/>
    <property type="match status" value="1"/>
</dbReference>
<feature type="domain" description="GmrSD restriction endonucleases N-terminal" evidence="1">
    <location>
        <begin position="28"/>
        <end position="172"/>
    </location>
</feature>
<sequence length="469" mass="55180">MFNPKPLYEIVQETLPIRDFRDYWEEFVVRPPYQRKSVWSKKKKQDLLDSLFRRYYVPRIVIREVRRDETRTAREVIDGQQRITTAKEFLDDAIELPKSLTDIDATLPGKKYSELPPDLRRFVDRELKYNADIVKGIDDPRNRAHQKIAAEIFWRLQQGESLTYMEIAHARLASLSRNFVVKYADEIGFDFAAYEPVDSNPSKHPFFSVIDRGNDRMQHLALLTRLLIFEEKDGPADVRESDVMEYIDKHQRDDGIGNDTFENEPTAREVLKVMRAFYDVFKEDTMIANGEGAVKELRTEYFIISIYLLLRHLLKYYVWDRPERAAFLSFTHDFHQRWSDEKADDVDIQTFSNRRQQTAREIEVRHQIIRQIFFQYLSAKGLSLKTKDDRRAFSEAERILIYRHDNGRCQACISEQKPDKECIVPWLEYDADHVVPHSRGGQTVISNAQVLCRYHNQSKGATIPSAASN</sequence>
<dbReference type="Pfam" id="PF14279">
    <property type="entry name" value="HNH_5"/>
    <property type="match status" value="1"/>
</dbReference>
<dbReference type="GO" id="GO:0004519">
    <property type="term" value="F:endonuclease activity"/>
    <property type="evidence" value="ECO:0007669"/>
    <property type="project" value="UniProtKB-KW"/>
</dbReference>
<keyword evidence="4" id="KW-1185">Reference proteome</keyword>
<dbReference type="STRING" id="225324.SAMN02745126_04428"/>
<dbReference type="AlphaFoldDB" id="A0A1T4S9U6"/>
<name>A0A1T4S9U6_9HYPH</name>
<gene>
    <name evidence="3" type="ORF">SAMN02745126_04428</name>
</gene>
<evidence type="ECO:0000259" key="1">
    <source>
        <dbReference type="Pfam" id="PF03235"/>
    </source>
</evidence>
<dbReference type="InterPro" id="IPR003615">
    <property type="entry name" value="HNH_nuc"/>
</dbReference>